<name>A0A1F2WHQ8_9ACTN</name>
<dbReference type="STRING" id="1797197.A2Y75_04000"/>
<keyword evidence="1" id="KW-1133">Transmembrane helix</keyword>
<dbReference type="EMBL" id="MELK01000047">
    <property type="protein sequence ID" value="OFW56370.1"/>
    <property type="molecule type" value="Genomic_DNA"/>
</dbReference>
<accession>A0A1F2WHQ8</accession>
<keyword evidence="1" id="KW-0812">Transmembrane</keyword>
<protein>
    <submittedName>
        <fullName evidence="2">Uncharacterized protein</fullName>
    </submittedName>
</protein>
<evidence type="ECO:0000313" key="2">
    <source>
        <dbReference type="EMBL" id="OFW56370.1"/>
    </source>
</evidence>
<keyword evidence="1" id="KW-0472">Membrane</keyword>
<evidence type="ECO:0000313" key="3">
    <source>
        <dbReference type="Proteomes" id="UP000177876"/>
    </source>
</evidence>
<evidence type="ECO:0000256" key="1">
    <source>
        <dbReference type="SAM" id="Phobius"/>
    </source>
</evidence>
<gene>
    <name evidence="2" type="ORF">A2Y75_04000</name>
</gene>
<feature type="transmembrane region" description="Helical" evidence="1">
    <location>
        <begin position="73"/>
        <end position="93"/>
    </location>
</feature>
<feature type="transmembrane region" description="Helical" evidence="1">
    <location>
        <begin position="40"/>
        <end position="61"/>
    </location>
</feature>
<feature type="transmembrane region" description="Helical" evidence="1">
    <location>
        <begin position="12"/>
        <end position="28"/>
    </location>
</feature>
<sequence>MKNDIPTWPQTLLICALGTVFCVLGYILSRRHTGWDTSTLAFAGLLTLCGLAFLSTIYFFYMRPQYGSKALPALVVMLLGHAALVALLVKTGVAGR</sequence>
<dbReference type="AlphaFoldDB" id="A0A1F2WHQ8"/>
<proteinExistence type="predicted"/>
<organism evidence="2 3">
    <name type="scientific">Candidatus Solincola sediminis</name>
    <dbReference type="NCBI Taxonomy" id="1797199"/>
    <lineage>
        <taxon>Bacteria</taxon>
        <taxon>Bacillati</taxon>
        <taxon>Actinomycetota</taxon>
        <taxon>Candidatus Geothermincolia</taxon>
        <taxon>Candidatus Geothermincolales</taxon>
        <taxon>Candidatus Geothermincolaceae</taxon>
        <taxon>Candidatus Solincola</taxon>
    </lineage>
</organism>
<dbReference type="Proteomes" id="UP000177876">
    <property type="component" value="Unassembled WGS sequence"/>
</dbReference>
<comment type="caution">
    <text evidence="2">The sequence shown here is derived from an EMBL/GenBank/DDBJ whole genome shotgun (WGS) entry which is preliminary data.</text>
</comment>
<reference evidence="2 3" key="1">
    <citation type="journal article" date="2016" name="Nat. Commun.">
        <title>Thousands of microbial genomes shed light on interconnected biogeochemical processes in an aquifer system.</title>
        <authorList>
            <person name="Anantharaman K."/>
            <person name="Brown C.T."/>
            <person name="Hug L.A."/>
            <person name="Sharon I."/>
            <person name="Castelle C.J."/>
            <person name="Probst A.J."/>
            <person name="Thomas B.C."/>
            <person name="Singh A."/>
            <person name="Wilkins M.J."/>
            <person name="Karaoz U."/>
            <person name="Brodie E.L."/>
            <person name="Williams K.H."/>
            <person name="Hubbard S.S."/>
            <person name="Banfield J.F."/>
        </authorList>
    </citation>
    <scope>NUCLEOTIDE SEQUENCE [LARGE SCALE GENOMIC DNA]</scope>
</reference>